<reference evidence="3 4" key="1">
    <citation type="journal article" date="2019" name="Nat. Plants">
        <title>Genome sequencing of Musa balbisiana reveals subgenome evolution and function divergence in polyploid bananas.</title>
        <authorList>
            <person name="Yao X."/>
        </authorList>
    </citation>
    <scope>NUCLEOTIDE SEQUENCE [LARGE SCALE GENOMIC DNA]</scope>
    <source>
        <strain evidence="4">cv. DH-PKW</strain>
        <tissue evidence="3">Leaves</tissue>
    </source>
</reference>
<dbReference type="Proteomes" id="UP000317650">
    <property type="component" value="Chromosome 4"/>
</dbReference>
<organism evidence="3 4">
    <name type="scientific">Musa balbisiana</name>
    <name type="common">Banana</name>
    <dbReference type="NCBI Taxonomy" id="52838"/>
    <lineage>
        <taxon>Eukaryota</taxon>
        <taxon>Viridiplantae</taxon>
        <taxon>Streptophyta</taxon>
        <taxon>Embryophyta</taxon>
        <taxon>Tracheophyta</taxon>
        <taxon>Spermatophyta</taxon>
        <taxon>Magnoliopsida</taxon>
        <taxon>Liliopsida</taxon>
        <taxon>Zingiberales</taxon>
        <taxon>Musaceae</taxon>
        <taxon>Musa</taxon>
    </lineage>
</organism>
<proteinExistence type="predicted"/>
<dbReference type="InterPro" id="IPR036291">
    <property type="entry name" value="NAD(P)-bd_dom_sf"/>
</dbReference>
<evidence type="ECO:0000259" key="2">
    <source>
        <dbReference type="Pfam" id="PF13460"/>
    </source>
</evidence>
<evidence type="ECO:0000313" key="3">
    <source>
        <dbReference type="EMBL" id="THU73777.1"/>
    </source>
</evidence>
<evidence type="ECO:0000313" key="4">
    <source>
        <dbReference type="Proteomes" id="UP000317650"/>
    </source>
</evidence>
<comment type="caution">
    <text evidence="3">The sequence shown here is derived from an EMBL/GenBank/DDBJ whole genome shotgun (WGS) entry which is preliminary data.</text>
</comment>
<dbReference type="PANTHER" id="PTHR10366">
    <property type="entry name" value="NAD DEPENDENT EPIMERASE/DEHYDRATASE"/>
    <property type="match status" value="1"/>
</dbReference>
<dbReference type="STRING" id="52838.A0A4S8KEY6"/>
<evidence type="ECO:0000256" key="1">
    <source>
        <dbReference type="ARBA" id="ARBA00023002"/>
    </source>
</evidence>
<dbReference type="InterPro" id="IPR016040">
    <property type="entry name" value="NAD(P)-bd_dom"/>
</dbReference>
<dbReference type="Pfam" id="PF13460">
    <property type="entry name" value="NAD_binding_10"/>
    <property type="match status" value="1"/>
</dbReference>
<dbReference type="InterPro" id="IPR050425">
    <property type="entry name" value="NAD(P)_dehydrat-like"/>
</dbReference>
<name>A0A4S8KEY6_MUSBA</name>
<accession>A0A4S8KEY6</accession>
<protein>
    <recommendedName>
        <fullName evidence="2">NAD(P)-binding domain-containing protein</fullName>
    </recommendedName>
</protein>
<dbReference type="AlphaFoldDB" id="A0A4S8KEY6"/>
<dbReference type="FunFam" id="3.40.50.720:FF:000382">
    <property type="entry name" value="NAD(P)-binding Rossmann-fold superfamily protein"/>
    <property type="match status" value="1"/>
</dbReference>
<sequence length="341" mass="37787">MEAAGEKKRRVCVTGAGGYLASWLVKLLLSRGYFVHGTVRDPGDPKNAHLKNLDSAAENLQLFKADMLDYNSIVSAIAGCEGVFHVACPVPSKKASNPEAKAPAPLHPYVFEVLAAVEVIAPAVTGTLNVLKASSEAKVKRVVVVSSVAAVSMSPNWPKGEIRDENCWSDEEYCRKTENWYFLSKTLAEREALDFAEKNRLDVVTVCPSFIIGPLLQSTINASSLILINLLKGVRPIVENRVLYIVDVRDVADALLLVYEEPSASGRHICAPHRVKMHDLVDILKRLYPHYKYPEISTEVEEDCEMRSVKLNNLGWKCRTLQDCLTDTIEDHRAAGRLDMV</sequence>
<dbReference type="PANTHER" id="PTHR10366:SF831">
    <property type="entry name" value="NAD-DEPENDENT EPIMERASE_DEHYDRATASE DOMAIN-CONTAINING PROTEIN"/>
    <property type="match status" value="1"/>
</dbReference>
<dbReference type="GO" id="GO:0016616">
    <property type="term" value="F:oxidoreductase activity, acting on the CH-OH group of donors, NAD or NADP as acceptor"/>
    <property type="evidence" value="ECO:0007669"/>
    <property type="project" value="TreeGrafter"/>
</dbReference>
<feature type="domain" description="NAD(P)-binding" evidence="2">
    <location>
        <begin position="15"/>
        <end position="156"/>
    </location>
</feature>
<keyword evidence="4" id="KW-1185">Reference proteome</keyword>
<gene>
    <name evidence="3" type="ORF">C4D60_Mb04t26430</name>
</gene>
<dbReference type="CDD" id="cd08958">
    <property type="entry name" value="FR_SDR_e"/>
    <property type="match status" value="1"/>
</dbReference>
<dbReference type="EMBL" id="PYDT01000001">
    <property type="protein sequence ID" value="THU73777.1"/>
    <property type="molecule type" value="Genomic_DNA"/>
</dbReference>
<dbReference type="SUPFAM" id="SSF51735">
    <property type="entry name" value="NAD(P)-binding Rossmann-fold domains"/>
    <property type="match status" value="1"/>
</dbReference>
<keyword evidence="1" id="KW-0560">Oxidoreductase</keyword>
<dbReference type="Gene3D" id="3.40.50.720">
    <property type="entry name" value="NAD(P)-binding Rossmann-like Domain"/>
    <property type="match status" value="1"/>
</dbReference>